<dbReference type="STRING" id="1054147.F4QF15"/>
<reference evidence="5" key="1">
    <citation type="journal article" date="2011" name="Genome Res.">
        <title>Phylogeny-wide analysis of social amoeba genomes highlights ancient origins for complex intercellular communication.</title>
        <authorList>
            <person name="Heidel A.J."/>
            <person name="Lawal H.M."/>
            <person name="Felder M."/>
            <person name="Schilde C."/>
            <person name="Helps N.R."/>
            <person name="Tunggal B."/>
            <person name="Rivero F."/>
            <person name="John U."/>
            <person name="Schleicher M."/>
            <person name="Eichinger L."/>
            <person name="Platzer M."/>
            <person name="Noegel A.A."/>
            <person name="Schaap P."/>
            <person name="Gloeckner G."/>
        </authorList>
    </citation>
    <scope>NUCLEOTIDE SEQUENCE [LARGE SCALE GENOMIC DNA]</scope>
    <source>
        <strain evidence="5">SH3</strain>
    </source>
</reference>
<evidence type="ECO:0000259" key="3">
    <source>
        <dbReference type="PROSITE" id="PS50011"/>
    </source>
</evidence>
<evidence type="ECO:0000256" key="2">
    <source>
        <dbReference type="ARBA" id="ARBA00022840"/>
    </source>
</evidence>
<keyword evidence="1" id="KW-0547">Nucleotide-binding</keyword>
<evidence type="ECO:0000313" key="4">
    <source>
        <dbReference type="EMBL" id="EGG13374.1"/>
    </source>
</evidence>
<dbReference type="GO" id="GO:0004674">
    <property type="term" value="F:protein serine/threonine kinase activity"/>
    <property type="evidence" value="ECO:0007669"/>
    <property type="project" value="TreeGrafter"/>
</dbReference>
<dbReference type="EMBL" id="GL883029">
    <property type="protein sequence ID" value="EGG13374.1"/>
    <property type="molecule type" value="Genomic_DNA"/>
</dbReference>
<dbReference type="PROSITE" id="PS00108">
    <property type="entry name" value="PROTEIN_KINASE_ST"/>
    <property type="match status" value="1"/>
</dbReference>
<keyword evidence="2" id="KW-0067">ATP-binding</keyword>
<evidence type="ECO:0000313" key="5">
    <source>
        <dbReference type="Proteomes" id="UP000007797"/>
    </source>
</evidence>
<protein>
    <recommendedName>
        <fullName evidence="3">Protein kinase domain-containing protein</fullName>
    </recommendedName>
</protein>
<dbReference type="AlphaFoldDB" id="F4QF15"/>
<dbReference type="InterPro" id="IPR008271">
    <property type="entry name" value="Ser/Thr_kinase_AS"/>
</dbReference>
<feature type="domain" description="Protein kinase" evidence="3">
    <location>
        <begin position="38"/>
        <end position="311"/>
    </location>
</feature>
<dbReference type="InterPro" id="IPR000719">
    <property type="entry name" value="Prot_kinase_dom"/>
</dbReference>
<dbReference type="InterPro" id="IPR051681">
    <property type="entry name" value="Ser/Thr_Kinases-Pseudokinases"/>
</dbReference>
<name>F4QF15_CACFS</name>
<dbReference type="GO" id="GO:0005524">
    <property type="term" value="F:ATP binding"/>
    <property type="evidence" value="ECO:0007669"/>
    <property type="project" value="UniProtKB-KW"/>
</dbReference>
<dbReference type="RefSeq" id="XP_004350078.1">
    <property type="nucleotide sequence ID" value="XM_004350028.1"/>
</dbReference>
<dbReference type="SMART" id="SM00220">
    <property type="entry name" value="S_TKc"/>
    <property type="match status" value="1"/>
</dbReference>
<gene>
    <name evidence="4" type="ORF">DFA_11135</name>
</gene>
<dbReference type="PANTHER" id="PTHR44329">
    <property type="entry name" value="SERINE/THREONINE-PROTEIN KINASE TNNI3K-RELATED"/>
    <property type="match status" value="1"/>
</dbReference>
<dbReference type="OrthoDB" id="4062651at2759"/>
<keyword evidence="5" id="KW-1185">Reference proteome</keyword>
<dbReference type="PROSITE" id="PS50011">
    <property type="entry name" value="PROTEIN_KINASE_DOM"/>
    <property type="match status" value="1"/>
</dbReference>
<sequence length="850" mass="96714">MEPEFTIDEYNSPSHRFFYYRSHHFTLIAGNDEESSSLYLVDGFKRSKTTRGYTLQEREIKDDGDDIINVVFKVPPELKGGKKFKRQKEHDNEIDILNHIRSNRDQGNGCDQIIGYYGTAPTTDGQKAIIMQYCENGSLSSLIGNSQLINGERLLIILRDVAKGIEYLHSDSISLIHRDIKPDNILIDKDYRAYIADFGISTRVDITGEASTIGIGTPVFMAPVSKSNQNVYEQSGSISYQNDVDIYSFGVLIFVVLSNVFVGVDDDVEKSIETALDWPDECKDLIKRCVCFNPQKRPKIAEVVKDLEEVIKAEHLDKALENRKVVMAKKSNRVEFLNQSAFNDPKLYAWDEKYHNIIKTFLSTKRWITISACSGTGKSVLCYQYAIMARETMGMVPVWIDCLDLKKTYKDIAADKLLIPETWWSQIEGEAVGESSSSSSSTTLEKLIRTVNMTIQNLYRSQNHLMIFDNFPNDIGQLEMLLKNLPSNATAIINSRHNISPNPNDIINIPFELSAYDIQTFFDSIFQQYYTQTKHRFFTHISVNSLEADLVKSTVLVTKRFMDYATKIFACLLLFHDNTDNNNSYNNIISKILGVQDDSRKDKNDLTPIFNTIKTDVEMKKIFTESKNGTEAFERYCKQLGNKEPFGQFVGNDILESLEKPAKQLLMAATMIDSSFIELPTLVGFQDLEETQISVAMESMDTLGPWFAQIIEQQDSVGLCIKESVVLLVLKTIDQNTKTQLIIDLTKQLTRIVNNHGSDDDNNNFKQNSRHIIKFYQTLQTNNYRISNPTIDLFNHISSQLEQSMETNQNQFKLICQYVKSQQPPAILLPPTPQVASTSGPGYYSICNIM</sequence>
<dbReference type="Gene3D" id="1.10.510.10">
    <property type="entry name" value="Transferase(Phosphotransferase) domain 1"/>
    <property type="match status" value="1"/>
</dbReference>
<evidence type="ECO:0000256" key="1">
    <source>
        <dbReference type="ARBA" id="ARBA00022741"/>
    </source>
</evidence>
<dbReference type="Proteomes" id="UP000007797">
    <property type="component" value="Unassembled WGS sequence"/>
</dbReference>
<organism evidence="4 5">
    <name type="scientific">Cavenderia fasciculata</name>
    <name type="common">Slime mold</name>
    <name type="synonym">Dictyostelium fasciculatum</name>
    <dbReference type="NCBI Taxonomy" id="261658"/>
    <lineage>
        <taxon>Eukaryota</taxon>
        <taxon>Amoebozoa</taxon>
        <taxon>Evosea</taxon>
        <taxon>Eumycetozoa</taxon>
        <taxon>Dictyostelia</taxon>
        <taxon>Acytosteliales</taxon>
        <taxon>Cavenderiaceae</taxon>
        <taxon>Cavenderia</taxon>
    </lineage>
</organism>
<dbReference type="InterPro" id="IPR011009">
    <property type="entry name" value="Kinase-like_dom_sf"/>
</dbReference>
<dbReference type="GeneID" id="14866165"/>
<dbReference type="KEGG" id="dfa:DFA_11135"/>
<dbReference type="Pfam" id="PF00069">
    <property type="entry name" value="Pkinase"/>
    <property type="match status" value="1"/>
</dbReference>
<accession>F4QF15</accession>
<dbReference type="SUPFAM" id="SSF56112">
    <property type="entry name" value="Protein kinase-like (PK-like)"/>
    <property type="match status" value="1"/>
</dbReference>
<proteinExistence type="predicted"/>